<sequence>MAMTQDVDPRVIKQAGDAWREVHEEAAAAVNQLASVLNASAGMAGSDNGAHAWASKYDPLCGGHNGAGGVMEAASAAVMAAGQVSELLHATAVNHANGDQQSAINNPHAPAVPPAGVPAFRPPAPPSAEGGHGDVPGWWHTIQAYVQGELWPNGHQDQLHSAAQAWRKAAAGLRAAAFRANSAAPYLANQKSPEIPAAIANCNKVRDAITSAAEGCDVAAKACDDYASAIDQAHHKIIHEMEVLGATVAVTEIVAAVLIPFTAGASEAVSKVVDVSRLTAVGARIANIIREFRAAAELSSLPTVSAAGAAARSIGELAPILSARATLFTAEGAGQSAVVEGAAKGIDEDLMAVLKTDKDTAFFWSGRTSAGQGVGPNQSGLGIAADIAGQHGGVTLESLLARAGVKAPEWDANNPTSVSWWKKASEIYASGVSGEVRAVIGSDLRPGNIWQNIELKALMGNPAVTRIVEINPETGAETVVFSR</sequence>
<dbReference type="AlphaFoldDB" id="A0A1X1XRL2"/>
<protein>
    <recommendedName>
        <fullName evidence="1">Outer membrane channel protein CpnT-like N-terminal domain-containing protein</fullName>
    </recommendedName>
</protein>
<evidence type="ECO:0000313" key="3">
    <source>
        <dbReference type="Proteomes" id="UP000193487"/>
    </source>
</evidence>
<evidence type="ECO:0000313" key="2">
    <source>
        <dbReference type="EMBL" id="ORW01389.1"/>
    </source>
</evidence>
<dbReference type="EMBL" id="LQPE01000140">
    <property type="protein sequence ID" value="ORW01389.1"/>
    <property type="molecule type" value="Genomic_DNA"/>
</dbReference>
<organism evidence="2 3">
    <name type="scientific">Mycobacterium kyorinense</name>
    <dbReference type="NCBI Taxonomy" id="487514"/>
    <lineage>
        <taxon>Bacteria</taxon>
        <taxon>Bacillati</taxon>
        <taxon>Actinomycetota</taxon>
        <taxon>Actinomycetes</taxon>
        <taxon>Mycobacteriales</taxon>
        <taxon>Mycobacteriaceae</taxon>
        <taxon>Mycobacterium</taxon>
    </lineage>
</organism>
<dbReference type="Pfam" id="PF25547">
    <property type="entry name" value="WXG100_2"/>
    <property type="match status" value="1"/>
</dbReference>
<proteinExistence type="predicted"/>
<feature type="domain" description="Outer membrane channel protein CpnT-like N-terminal" evidence="1">
    <location>
        <begin position="138"/>
        <end position="258"/>
    </location>
</feature>
<accession>A0A1X1XRL2</accession>
<reference evidence="2 3" key="1">
    <citation type="submission" date="2016-01" db="EMBL/GenBank/DDBJ databases">
        <title>The new phylogeny of the genus Mycobacterium.</title>
        <authorList>
            <person name="Tarcisio F."/>
            <person name="Conor M."/>
            <person name="Antonella G."/>
            <person name="Elisabetta G."/>
            <person name="Giulia F.S."/>
            <person name="Sara T."/>
            <person name="Anna F."/>
            <person name="Clotilde B."/>
            <person name="Roberto B."/>
            <person name="Veronica D.S."/>
            <person name="Fabio R."/>
            <person name="Monica P."/>
            <person name="Olivier J."/>
            <person name="Enrico T."/>
            <person name="Nicola S."/>
        </authorList>
    </citation>
    <scope>NUCLEOTIDE SEQUENCE [LARGE SCALE GENOMIC DNA]</scope>
    <source>
        <strain evidence="2 3">DSM 45166</strain>
    </source>
</reference>
<dbReference type="Proteomes" id="UP000193487">
    <property type="component" value="Unassembled WGS sequence"/>
</dbReference>
<dbReference type="InterPro" id="IPR057746">
    <property type="entry name" value="CpnT-like_N"/>
</dbReference>
<dbReference type="SUPFAM" id="SSF52309">
    <property type="entry name" value="N-(deoxy)ribosyltransferase-like"/>
    <property type="match status" value="1"/>
</dbReference>
<evidence type="ECO:0000259" key="1">
    <source>
        <dbReference type="Pfam" id="PF25547"/>
    </source>
</evidence>
<gene>
    <name evidence="2" type="ORF">AWC14_08115</name>
</gene>
<keyword evidence="3" id="KW-1185">Reference proteome</keyword>
<comment type="caution">
    <text evidence="2">The sequence shown here is derived from an EMBL/GenBank/DDBJ whole genome shotgun (WGS) entry which is preliminary data.</text>
</comment>
<name>A0A1X1XRL2_9MYCO</name>